<evidence type="ECO:0000313" key="2">
    <source>
        <dbReference type="Proteomes" id="UP000473325"/>
    </source>
</evidence>
<keyword evidence="2" id="KW-1185">Reference proteome</keyword>
<protein>
    <submittedName>
        <fullName evidence="1">DUF5130 family protein</fullName>
    </submittedName>
</protein>
<dbReference type="Gene3D" id="3.10.310.50">
    <property type="match status" value="1"/>
</dbReference>
<dbReference type="AlphaFoldDB" id="A0A6L7ELR6"/>
<gene>
    <name evidence="1" type="ORF">GRQ65_01600</name>
</gene>
<dbReference type="InterPro" id="IPR033437">
    <property type="entry name" value="DUF5130"/>
</dbReference>
<reference evidence="1 2" key="1">
    <citation type="submission" date="2019-12" db="EMBL/GenBank/DDBJ databases">
        <authorList>
            <person name="Kun Z."/>
        </authorList>
    </citation>
    <scope>NUCLEOTIDE SEQUENCE [LARGE SCALE GENOMIC DNA]</scope>
    <source>
        <strain evidence="1 2">YIM 123512</strain>
    </source>
</reference>
<dbReference type="Pfam" id="PF17174">
    <property type="entry name" value="DUF5130"/>
    <property type="match status" value="1"/>
</dbReference>
<name>A0A6L7ELR6_9ACTN</name>
<comment type="caution">
    <text evidence="1">The sequence shown here is derived from an EMBL/GenBank/DDBJ whole genome shotgun (WGS) entry which is preliminary data.</text>
</comment>
<evidence type="ECO:0000313" key="1">
    <source>
        <dbReference type="EMBL" id="MXG88243.1"/>
    </source>
</evidence>
<proteinExistence type="predicted"/>
<sequence>MAAGERFSSSERAALDETIRLAERVSRVEFSVFVGRAEGDPRGFAEGLHGSLVAPARSVLVMVDPEARAVEVVTGADVRRTLSDRQVEFAVAEMQSRFAAGDLVGGLRRGVQMLAEHSRAPQTLHAPHQG</sequence>
<accession>A0A6L7ELR6</accession>
<dbReference type="EMBL" id="WUEK01000001">
    <property type="protein sequence ID" value="MXG88243.1"/>
    <property type="molecule type" value="Genomic_DNA"/>
</dbReference>
<organism evidence="1 2">
    <name type="scientific">Nocardioides flavescens</name>
    <dbReference type="NCBI Taxonomy" id="2691959"/>
    <lineage>
        <taxon>Bacteria</taxon>
        <taxon>Bacillati</taxon>
        <taxon>Actinomycetota</taxon>
        <taxon>Actinomycetes</taxon>
        <taxon>Propionibacteriales</taxon>
        <taxon>Nocardioidaceae</taxon>
        <taxon>Nocardioides</taxon>
    </lineage>
</organism>
<dbReference type="Proteomes" id="UP000473325">
    <property type="component" value="Unassembled WGS sequence"/>
</dbReference>